<accession>A0A941FES2</accession>
<dbReference type="AlphaFoldDB" id="A0A941FES2"/>
<evidence type="ECO:0000313" key="2">
    <source>
        <dbReference type="Proteomes" id="UP000682308"/>
    </source>
</evidence>
<dbReference type="Pfam" id="PF19698">
    <property type="entry name" value="DUF6197"/>
    <property type="match status" value="1"/>
</dbReference>
<comment type="caution">
    <text evidence="1">The sequence shown here is derived from an EMBL/GenBank/DDBJ whole genome shotgun (WGS) entry which is preliminary data.</text>
</comment>
<organism evidence="1 2">
    <name type="scientific">Streptomyces tuirus</name>
    <dbReference type="NCBI Taxonomy" id="68278"/>
    <lineage>
        <taxon>Bacteria</taxon>
        <taxon>Bacillati</taxon>
        <taxon>Actinomycetota</taxon>
        <taxon>Actinomycetes</taxon>
        <taxon>Kitasatosporales</taxon>
        <taxon>Streptomycetaceae</taxon>
        <taxon>Streptomyces</taxon>
    </lineage>
</organism>
<proteinExistence type="predicted"/>
<gene>
    <name evidence="1" type="ORF">KEF29_03235</name>
</gene>
<sequence>MNAAPTTTETASPVELDLDARLALVGALMDERLANANIAFEVDTAHIPAAAAIPAVVAPPLVIPGPGPSPYGTPLANTLHRARIRLKTSGWCTGQLRDEQGAACLIGAIRAEAGSRDQADDACAVLLEAIQRDFADADTIPSWNDRQSSPRPALLYLDRAAALAHSRNQ</sequence>
<dbReference type="Proteomes" id="UP000682308">
    <property type="component" value="Unassembled WGS sequence"/>
</dbReference>
<evidence type="ECO:0000313" key="1">
    <source>
        <dbReference type="EMBL" id="MBR8638622.1"/>
    </source>
</evidence>
<dbReference type="EMBL" id="JAGTPG010000001">
    <property type="protein sequence ID" value="MBR8638622.1"/>
    <property type="molecule type" value="Genomic_DNA"/>
</dbReference>
<dbReference type="InterPro" id="IPR045677">
    <property type="entry name" value="DUF6197"/>
</dbReference>
<keyword evidence="2" id="KW-1185">Reference proteome</keyword>
<protein>
    <submittedName>
        <fullName evidence="1">Uncharacterized protein</fullName>
    </submittedName>
</protein>
<name>A0A941FES2_9ACTN</name>
<reference evidence="1 2" key="1">
    <citation type="submission" date="2021-04" db="EMBL/GenBank/DDBJ databases">
        <title>Characterization of the biosynthetic gene cluster of new lipopeptides with antitumor activity in the genome of the marine Streptomyces PHM034.</title>
        <authorList>
            <person name="Ceniceros A."/>
            <person name="Canedo L."/>
            <person name="Mendez C."/>
            <person name="Olano C."/>
            <person name="Schleissner C."/>
            <person name="Cuevas C."/>
            <person name="De La Calle F."/>
            <person name="Salas J.A."/>
        </authorList>
    </citation>
    <scope>NUCLEOTIDE SEQUENCE [LARGE SCALE GENOMIC DNA]</scope>
    <source>
        <strain evidence="1 2">PHM034</strain>
    </source>
</reference>